<feature type="compositionally biased region" description="Acidic residues" evidence="3">
    <location>
        <begin position="366"/>
        <end position="376"/>
    </location>
</feature>
<dbReference type="AlphaFoldDB" id="A0A4S4L5W4"/>
<proteinExistence type="inferred from homology"/>
<comment type="similarity">
    <text evidence="1">Belongs to the asaB hydroxylase/desaturase family.</text>
</comment>
<dbReference type="EMBL" id="SGPK01000170">
    <property type="protein sequence ID" value="THH06876.1"/>
    <property type="molecule type" value="Genomic_DNA"/>
</dbReference>
<evidence type="ECO:0008006" key="6">
    <source>
        <dbReference type="Google" id="ProtNLM"/>
    </source>
</evidence>
<evidence type="ECO:0000256" key="3">
    <source>
        <dbReference type="SAM" id="MobiDB-lite"/>
    </source>
</evidence>
<dbReference type="PANTHER" id="PTHR34598">
    <property type="entry name" value="BLL6449 PROTEIN"/>
    <property type="match status" value="1"/>
</dbReference>
<feature type="compositionally biased region" description="Low complexity" evidence="3">
    <location>
        <begin position="233"/>
        <end position="248"/>
    </location>
</feature>
<feature type="compositionally biased region" description="Polar residues" evidence="3">
    <location>
        <begin position="406"/>
        <end position="417"/>
    </location>
</feature>
<dbReference type="GO" id="GO:0016491">
    <property type="term" value="F:oxidoreductase activity"/>
    <property type="evidence" value="ECO:0007669"/>
    <property type="project" value="InterPro"/>
</dbReference>
<dbReference type="NCBIfam" id="NF041278">
    <property type="entry name" value="CmcJ_NvfI_EfuI"/>
    <property type="match status" value="1"/>
</dbReference>
<evidence type="ECO:0000256" key="1">
    <source>
        <dbReference type="ARBA" id="ARBA00023604"/>
    </source>
</evidence>
<keyword evidence="2" id="KW-0175">Coiled coil</keyword>
<feature type="compositionally biased region" description="Low complexity" evidence="3">
    <location>
        <begin position="169"/>
        <end position="182"/>
    </location>
</feature>
<feature type="compositionally biased region" description="Basic and acidic residues" evidence="3">
    <location>
        <begin position="323"/>
        <end position="342"/>
    </location>
</feature>
<feature type="region of interest" description="Disordered" evidence="3">
    <location>
        <begin position="205"/>
        <end position="385"/>
    </location>
</feature>
<dbReference type="PANTHER" id="PTHR34598:SF3">
    <property type="entry name" value="OXIDOREDUCTASE AN1597"/>
    <property type="match status" value="1"/>
</dbReference>
<sequence>MTSSANPAVEMQDAVSKAISSLLKAANHAFTSVEEASKVELKRAMQIERDAQRERDELRRNEFIREREALLLEKMNVAVELESLKSEAERWKAATEKGEWMINHQAETIAQLRREAQQWKDQFMRVDEERLRLSARNDELVSQQLSANRRDNYHQEPLTPHSQGPQALSSSSASISTRATSSNQYMSNGYVTDSNIASRRTSRNYLSASQVQAQAVRAESSRRASGNGKPQLTPSTSSNSNASTSRPTQPSTKSTFIRRVHVVMERKPVKEESVDSVPLPAPDKDASARSASIDEDEEIVPPELAVTKRKAAAQGQGNGGRRTWSEDKRIYDESDESRSESDGDRDEDEDEDEDDYVPPKTTSRADDEDDEDEDELMLGGEDNRNEIYGSEKVVIKGIRNPPARRAQTQPAKQNSIPSGKKRNTFLLTMATAELLTPHDVPTILNYYTPVGEETPFQYVQEPPEGTPKHNLGNEPHPVVVHDIRGKEDTIGLDKTGFQFVQSPSAESDFLDDERIRNVYYKEVEDLLKREVGAKRVVIFDHTIRRNYDNASADNKNLRSPVERVHIDQTFDASVARVHRHLGEDAERLLKGRVRIINVWRPIGNPVAHKPLAVADWRTLNVEHDLVPVRFIYPDRVGATFSVKYNPELQWYYLSGQRPDEVTLIKCFDSDETKARLTPHSAFLDTSSPENAPKRQSIEVRTLVFDTE</sequence>
<feature type="coiled-coil region" evidence="2">
    <location>
        <begin position="41"/>
        <end position="129"/>
    </location>
</feature>
<feature type="compositionally biased region" description="Basic and acidic residues" evidence="3">
    <location>
        <begin position="262"/>
        <end position="273"/>
    </location>
</feature>
<dbReference type="Proteomes" id="UP000308199">
    <property type="component" value="Unassembled WGS sequence"/>
</dbReference>
<dbReference type="OrthoDB" id="412788at2759"/>
<evidence type="ECO:0000313" key="4">
    <source>
        <dbReference type="EMBL" id="THH06876.1"/>
    </source>
</evidence>
<organism evidence="4 5">
    <name type="scientific">Phellinidium pouzarii</name>
    <dbReference type="NCBI Taxonomy" id="167371"/>
    <lineage>
        <taxon>Eukaryota</taxon>
        <taxon>Fungi</taxon>
        <taxon>Dikarya</taxon>
        <taxon>Basidiomycota</taxon>
        <taxon>Agaricomycotina</taxon>
        <taxon>Agaricomycetes</taxon>
        <taxon>Hymenochaetales</taxon>
        <taxon>Hymenochaetaceae</taxon>
        <taxon>Phellinidium</taxon>
    </lineage>
</organism>
<feature type="region of interest" description="Disordered" evidence="3">
    <location>
        <begin position="153"/>
        <end position="189"/>
    </location>
</feature>
<accession>A0A4S4L5W4</accession>
<keyword evidence="5" id="KW-1185">Reference proteome</keyword>
<feature type="compositionally biased region" description="Acidic residues" evidence="3">
    <location>
        <begin position="343"/>
        <end position="356"/>
    </location>
</feature>
<dbReference type="InterPro" id="IPR044053">
    <property type="entry name" value="AsaB-like"/>
</dbReference>
<evidence type="ECO:0000313" key="5">
    <source>
        <dbReference type="Proteomes" id="UP000308199"/>
    </source>
</evidence>
<feature type="compositionally biased region" description="Low complexity" evidence="3">
    <location>
        <begin position="207"/>
        <end position="218"/>
    </location>
</feature>
<evidence type="ECO:0000256" key="2">
    <source>
        <dbReference type="SAM" id="Coils"/>
    </source>
</evidence>
<feature type="region of interest" description="Disordered" evidence="3">
    <location>
        <begin position="399"/>
        <end position="420"/>
    </location>
</feature>
<reference evidence="4 5" key="1">
    <citation type="submission" date="2019-02" db="EMBL/GenBank/DDBJ databases">
        <title>Genome sequencing of the rare red list fungi Phellinidium pouzarii.</title>
        <authorList>
            <person name="Buettner E."/>
            <person name="Kellner H."/>
        </authorList>
    </citation>
    <scope>NUCLEOTIDE SEQUENCE [LARGE SCALE GENOMIC DNA]</scope>
    <source>
        <strain evidence="4 5">DSM 108285</strain>
    </source>
</reference>
<name>A0A4S4L5W4_9AGAM</name>
<gene>
    <name evidence="4" type="ORF">EW145_g3774</name>
</gene>
<comment type="caution">
    <text evidence="4">The sequence shown here is derived from an EMBL/GenBank/DDBJ whole genome shotgun (WGS) entry which is preliminary data.</text>
</comment>
<protein>
    <recommendedName>
        <fullName evidence="6">Methyltransferase</fullName>
    </recommendedName>
</protein>